<dbReference type="EMBL" id="JACHLN010000002">
    <property type="protein sequence ID" value="MBB4839448.1"/>
    <property type="molecule type" value="Genomic_DNA"/>
</dbReference>
<evidence type="ECO:0000256" key="4">
    <source>
        <dbReference type="ARBA" id="ARBA00023239"/>
    </source>
</evidence>
<evidence type="ECO:0000256" key="1">
    <source>
        <dbReference type="ARBA" id="ARBA00001933"/>
    </source>
</evidence>
<name>A0A7W7NS09_9SPHN</name>
<keyword evidence="3" id="KW-0663">Pyridoxal phosphate</keyword>
<dbReference type="GO" id="GO:0004794">
    <property type="term" value="F:threonine deaminase activity"/>
    <property type="evidence" value="ECO:0007669"/>
    <property type="project" value="UniProtKB-EC"/>
</dbReference>
<dbReference type="SUPFAM" id="SSF53686">
    <property type="entry name" value="Tryptophan synthase beta subunit-like PLP-dependent enzymes"/>
    <property type="match status" value="1"/>
</dbReference>
<dbReference type="EC" id="4.3.1.19" evidence="6"/>
<organism evidence="6 7">
    <name type="scientific">Sphingomonas kyeonggiensis</name>
    <dbReference type="NCBI Taxonomy" id="1268553"/>
    <lineage>
        <taxon>Bacteria</taxon>
        <taxon>Pseudomonadati</taxon>
        <taxon>Pseudomonadota</taxon>
        <taxon>Alphaproteobacteria</taxon>
        <taxon>Sphingomonadales</taxon>
        <taxon>Sphingomonadaceae</taxon>
        <taxon>Sphingomonas</taxon>
    </lineage>
</organism>
<comment type="similarity">
    <text evidence="2">Belongs to the serine/threonine dehydratase family.</text>
</comment>
<dbReference type="GO" id="GO:0006565">
    <property type="term" value="P:L-serine catabolic process"/>
    <property type="evidence" value="ECO:0007669"/>
    <property type="project" value="TreeGrafter"/>
</dbReference>
<protein>
    <submittedName>
        <fullName evidence="6">Threonine dehydratase</fullName>
        <ecNumber evidence="6">4.3.1.19</ecNumber>
    </submittedName>
</protein>
<proteinExistence type="inferred from homology"/>
<comment type="caution">
    <text evidence="6">The sequence shown here is derived from an EMBL/GenBank/DDBJ whole genome shotgun (WGS) entry which is preliminary data.</text>
</comment>
<dbReference type="PANTHER" id="PTHR48078">
    <property type="entry name" value="THREONINE DEHYDRATASE, MITOCHONDRIAL-RELATED"/>
    <property type="match status" value="1"/>
</dbReference>
<evidence type="ECO:0000313" key="7">
    <source>
        <dbReference type="Proteomes" id="UP000575241"/>
    </source>
</evidence>
<evidence type="ECO:0000256" key="3">
    <source>
        <dbReference type="ARBA" id="ARBA00022898"/>
    </source>
</evidence>
<evidence type="ECO:0000256" key="2">
    <source>
        <dbReference type="ARBA" id="ARBA00010869"/>
    </source>
</evidence>
<dbReference type="Proteomes" id="UP000575241">
    <property type="component" value="Unassembled WGS sequence"/>
</dbReference>
<reference evidence="6 7" key="1">
    <citation type="submission" date="2020-08" db="EMBL/GenBank/DDBJ databases">
        <title>Functional genomics of gut bacteria from endangered species of beetles.</title>
        <authorList>
            <person name="Carlos-Shanley C."/>
        </authorList>
    </citation>
    <scope>NUCLEOTIDE SEQUENCE [LARGE SCALE GENOMIC DNA]</scope>
    <source>
        <strain evidence="6 7">S00224</strain>
    </source>
</reference>
<dbReference type="FunFam" id="3.40.50.1100:FF:000005">
    <property type="entry name" value="Threonine dehydratase catabolic"/>
    <property type="match status" value="1"/>
</dbReference>
<dbReference type="GO" id="GO:0016846">
    <property type="term" value="F:carbon-sulfur lyase activity"/>
    <property type="evidence" value="ECO:0007669"/>
    <property type="project" value="UniProtKB-ARBA"/>
</dbReference>
<evidence type="ECO:0000259" key="5">
    <source>
        <dbReference type="Pfam" id="PF00291"/>
    </source>
</evidence>
<keyword evidence="4 6" id="KW-0456">Lyase</keyword>
<dbReference type="InterPro" id="IPR036052">
    <property type="entry name" value="TrpB-like_PALP_sf"/>
</dbReference>
<dbReference type="GO" id="GO:0003941">
    <property type="term" value="F:L-serine ammonia-lyase activity"/>
    <property type="evidence" value="ECO:0007669"/>
    <property type="project" value="TreeGrafter"/>
</dbReference>
<feature type="domain" description="Tryptophan synthase beta chain-like PALP" evidence="5">
    <location>
        <begin position="2"/>
        <end position="271"/>
    </location>
</feature>
<comment type="cofactor">
    <cofactor evidence="1">
        <name>pyridoxal 5'-phosphate</name>
        <dbReference type="ChEBI" id="CHEBI:597326"/>
    </cofactor>
</comment>
<keyword evidence="7" id="KW-1185">Reference proteome</keyword>
<accession>A0A7W7NS09</accession>
<dbReference type="GO" id="GO:0009097">
    <property type="term" value="P:isoleucine biosynthetic process"/>
    <property type="evidence" value="ECO:0007669"/>
    <property type="project" value="TreeGrafter"/>
</dbReference>
<dbReference type="GO" id="GO:0006567">
    <property type="term" value="P:L-threonine catabolic process"/>
    <property type="evidence" value="ECO:0007669"/>
    <property type="project" value="TreeGrafter"/>
</dbReference>
<sequence length="287" mass="29831">MPVCFKAECLQPIGAFKIRGAWHRLSALDDDAREKGVVAFSSGNHAQGVAWAAKKLGIPAVIVMPADAPKVKRDATLAMGAEVVSYDRMTESREKIAAHLAHARGATLVPSFDDPWIIEGQGSAGIEAMTQIVEARLPDPANVIVPCGGGGLAAGLALALPDSEIIVVEPEGWDDMTRSLEAGWIEPVGDNPPPTACDALQTTRVSPLTFDVLSRRGATGVAVSEAEIRTAQRWAAAKLRVVVEPGGAVALAALLAGKIDVKPGLLVILSGGNADPDAYAQVLAGKD</sequence>
<dbReference type="InterPro" id="IPR050147">
    <property type="entry name" value="Ser/Thr_Dehydratase"/>
</dbReference>
<gene>
    <name evidence="6" type="ORF">HNP52_002517</name>
</gene>
<dbReference type="Pfam" id="PF00291">
    <property type="entry name" value="PALP"/>
    <property type="match status" value="1"/>
</dbReference>
<dbReference type="AlphaFoldDB" id="A0A7W7NS09"/>
<dbReference type="InterPro" id="IPR001926">
    <property type="entry name" value="TrpB-like_PALP"/>
</dbReference>
<dbReference type="Gene3D" id="3.40.50.1100">
    <property type="match status" value="2"/>
</dbReference>
<evidence type="ECO:0000313" key="6">
    <source>
        <dbReference type="EMBL" id="MBB4839448.1"/>
    </source>
</evidence>
<dbReference type="PANTHER" id="PTHR48078:SF6">
    <property type="entry name" value="L-THREONINE DEHYDRATASE CATABOLIC TDCB"/>
    <property type="match status" value="1"/>
</dbReference>